<dbReference type="Gene3D" id="3.40.50.2300">
    <property type="match status" value="1"/>
</dbReference>
<keyword evidence="5" id="KW-1185">Reference proteome</keyword>
<dbReference type="AlphaFoldDB" id="A0A4Q0AGK4"/>
<dbReference type="InterPro" id="IPR011006">
    <property type="entry name" value="CheY-like_superfamily"/>
</dbReference>
<evidence type="ECO:0000313" key="4">
    <source>
        <dbReference type="EMBL" id="RWZ78203.1"/>
    </source>
</evidence>
<dbReference type="SMART" id="SM00448">
    <property type="entry name" value="REC"/>
    <property type="match status" value="1"/>
</dbReference>
<name>A0A4Q0AGK4_9BACT</name>
<proteinExistence type="predicted"/>
<dbReference type="Proteomes" id="UP000289257">
    <property type="component" value="Unassembled WGS sequence"/>
</dbReference>
<comment type="caution">
    <text evidence="4">The sequence shown here is derived from an EMBL/GenBank/DDBJ whole genome shotgun (WGS) entry which is preliminary data.</text>
</comment>
<dbReference type="InterPro" id="IPR001789">
    <property type="entry name" value="Sig_transdc_resp-reg_receiver"/>
</dbReference>
<dbReference type="PROSITE" id="PS50110">
    <property type="entry name" value="RESPONSE_REGULATORY"/>
    <property type="match status" value="1"/>
</dbReference>
<dbReference type="GO" id="GO:0000160">
    <property type="term" value="P:phosphorelay signal transduction system"/>
    <property type="evidence" value="ECO:0007669"/>
    <property type="project" value="InterPro"/>
</dbReference>
<dbReference type="PANTHER" id="PTHR44591:SF3">
    <property type="entry name" value="RESPONSE REGULATORY DOMAIN-CONTAINING PROTEIN"/>
    <property type="match status" value="1"/>
</dbReference>
<dbReference type="PANTHER" id="PTHR44591">
    <property type="entry name" value="STRESS RESPONSE REGULATOR PROTEIN 1"/>
    <property type="match status" value="1"/>
</dbReference>
<dbReference type="EMBL" id="SCKX01000001">
    <property type="protein sequence ID" value="RWZ78203.1"/>
    <property type="molecule type" value="Genomic_DNA"/>
</dbReference>
<feature type="modified residue" description="4-aspartylphosphate" evidence="2">
    <location>
        <position position="79"/>
    </location>
</feature>
<accession>A0A4Q0AGK4</accession>
<organism evidence="4 5">
    <name type="scientific">Candidatus Microsaccharimonas sossegonensis</name>
    <dbReference type="NCBI Taxonomy" id="2506948"/>
    <lineage>
        <taxon>Bacteria</taxon>
        <taxon>Candidatus Saccharimonadota</taxon>
        <taxon>Candidatus Saccharimonadia</taxon>
        <taxon>Candidatus Saccharimonadales</taxon>
        <taxon>Candidatus Saccharimonadaceae</taxon>
        <taxon>Candidatus Microsaccharimonas</taxon>
    </lineage>
</organism>
<keyword evidence="1 2" id="KW-0597">Phosphoprotein</keyword>
<reference evidence="4" key="1">
    <citation type="submission" date="2019-01" db="EMBL/GenBank/DDBJ databases">
        <title>Genomic signatures and co-occurrence patterns of the ultra-small Saccharimodia (Patescibacteria phylum) suggest a symbiotic lifestyle.</title>
        <authorList>
            <person name="Lemos L."/>
            <person name="Medeiros J."/>
            <person name="Andreote F."/>
            <person name="Fernandes G."/>
            <person name="Varani A."/>
            <person name="Oliveira G."/>
            <person name="Pylro V."/>
        </authorList>
    </citation>
    <scope>NUCLEOTIDE SEQUENCE [LARGE SCALE GENOMIC DNA]</scope>
    <source>
        <strain evidence="4">AMD02</strain>
    </source>
</reference>
<feature type="domain" description="Response regulatory" evidence="3">
    <location>
        <begin position="30"/>
        <end position="146"/>
    </location>
</feature>
<dbReference type="SUPFAM" id="SSF52172">
    <property type="entry name" value="CheY-like"/>
    <property type="match status" value="1"/>
</dbReference>
<dbReference type="Pfam" id="PF00072">
    <property type="entry name" value="Response_reg"/>
    <property type="match status" value="1"/>
</dbReference>
<gene>
    <name evidence="4" type="ORF">EOT05_00320</name>
</gene>
<evidence type="ECO:0000313" key="5">
    <source>
        <dbReference type="Proteomes" id="UP000289257"/>
    </source>
</evidence>
<dbReference type="CDD" id="cd00156">
    <property type="entry name" value="REC"/>
    <property type="match status" value="1"/>
</dbReference>
<dbReference type="InterPro" id="IPR050595">
    <property type="entry name" value="Bact_response_regulator"/>
</dbReference>
<evidence type="ECO:0000256" key="1">
    <source>
        <dbReference type="ARBA" id="ARBA00022553"/>
    </source>
</evidence>
<protein>
    <submittedName>
        <fullName evidence="4">Response regulator</fullName>
    </submittedName>
</protein>
<evidence type="ECO:0000259" key="3">
    <source>
        <dbReference type="PROSITE" id="PS50110"/>
    </source>
</evidence>
<sequence>MSSDLSLTFFNDCFCHNQFLLLLYYLTMTKIAIIEDDPVISQMYRMKFEADGFDVQLANNGERGVDMVESFTPDIILLDLQMPEMGGAEALAVIRKSTWGQTIPVIILTNLGEEEVPKNIRSLGIHSYIVKAELTPRQVVQRVKEALKV</sequence>
<evidence type="ECO:0000256" key="2">
    <source>
        <dbReference type="PROSITE-ProRule" id="PRU00169"/>
    </source>
</evidence>